<keyword evidence="5" id="KW-1185">Reference proteome</keyword>
<reference evidence="3 5" key="2">
    <citation type="submission" date="2023-11" db="EMBL/GenBank/DDBJ databases">
        <title>MicrobeMod: A computational toolkit for identifying prokaryotic methylation and restriction-modification with nanopore sequencing.</title>
        <authorList>
            <person name="Crits-Christoph A."/>
            <person name="Kang S.C."/>
            <person name="Lee H."/>
            <person name="Ostrov N."/>
        </authorList>
    </citation>
    <scope>NUCLEOTIDE SEQUENCE [LARGE SCALE GENOMIC DNA]</scope>
    <source>
        <strain evidence="3 5">ATCC 23090</strain>
    </source>
</reference>
<dbReference type="OrthoDB" id="823312at2"/>
<dbReference type="RefSeq" id="WP_072356994.1">
    <property type="nucleotide sequence ID" value="NZ_CP139972.1"/>
</dbReference>
<evidence type="ECO:0000313" key="3">
    <source>
        <dbReference type="EMBL" id="WQG89770.1"/>
    </source>
</evidence>
<keyword evidence="1" id="KW-0812">Transmembrane</keyword>
<evidence type="ECO:0000313" key="2">
    <source>
        <dbReference type="EMBL" id="SFW18564.1"/>
    </source>
</evidence>
<evidence type="ECO:0000256" key="1">
    <source>
        <dbReference type="SAM" id="Phobius"/>
    </source>
</evidence>
<dbReference type="AlphaFoldDB" id="A0A1K1M601"/>
<protein>
    <submittedName>
        <fullName evidence="2">Uncharacterized protein</fullName>
    </submittedName>
</protein>
<evidence type="ECO:0000313" key="4">
    <source>
        <dbReference type="Proteomes" id="UP000183788"/>
    </source>
</evidence>
<evidence type="ECO:0000313" key="5">
    <source>
        <dbReference type="Proteomes" id="UP001326715"/>
    </source>
</evidence>
<keyword evidence="1" id="KW-0472">Membrane</keyword>
<feature type="transmembrane region" description="Helical" evidence="1">
    <location>
        <begin position="12"/>
        <end position="36"/>
    </location>
</feature>
<accession>A0A1K1M601</accession>
<feature type="transmembrane region" description="Helical" evidence="1">
    <location>
        <begin position="83"/>
        <end position="103"/>
    </location>
</feature>
<dbReference type="STRING" id="1004.SAMN05661012_00477"/>
<reference evidence="2 4" key="1">
    <citation type="submission" date="2016-11" db="EMBL/GenBank/DDBJ databases">
        <authorList>
            <person name="Jaros S."/>
            <person name="Januszkiewicz K."/>
            <person name="Wedrychowicz H."/>
        </authorList>
    </citation>
    <scope>NUCLEOTIDE SEQUENCE [LARGE SCALE GENOMIC DNA]</scope>
    <source>
        <strain evidence="2 4">DSM 784</strain>
    </source>
</reference>
<gene>
    <name evidence="2" type="ORF">SAMN05661012_00477</name>
    <name evidence="3" type="ORF">SR876_33095</name>
</gene>
<keyword evidence="1" id="KW-1133">Transmembrane helix</keyword>
<dbReference type="Proteomes" id="UP000183788">
    <property type="component" value="Unassembled WGS sequence"/>
</dbReference>
<dbReference type="EMBL" id="FPIZ01000001">
    <property type="protein sequence ID" value="SFW18564.1"/>
    <property type="molecule type" value="Genomic_DNA"/>
</dbReference>
<sequence length="114" mass="13635">MILVYGLMERFISELVCLNNFIYTVWMLLIILDQYATDDWEINPSMPFFWYLLGLLLYAPCTMLIYSLWPYIKRYPDSILSQLWVIQYIFNIIMYVLFAAGFLHERNPKITANG</sequence>
<organism evidence="2 4">
    <name type="scientific">Chitinophaga sancti</name>
    <dbReference type="NCBI Taxonomy" id="1004"/>
    <lineage>
        <taxon>Bacteria</taxon>
        <taxon>Pseudomonadati</taxon>
        <taxon>Bacteroidota</taxon>
        <taxon>Chitinophagia</taxon>
        <taxon>Chitinophagales</taxon>
        <taxon>Chitinophagaceae</taxon>
        <taxon>Chitinophaga</taxon>
    </lineage>
</organism>
<name>A0A1K1M601_9BACT</name>
<dbReference type="Proteomes" id="UP001326715">
    <property type="component" value="Chromosome"/>
</dbReference>
<feature type="transmembrane region" description="Helical" evidence="1">
    <location>
        <begin position="48"/>
        <end position="71"/>
    </location>
</feature>
<proteinExistence type="predicted"/>
<dbReference type="EMBL" id="CP140154">
    <property type="protein sequence ID" value="WQG89770.1"/>
    <property type="molecule type" value="Genomic_DNA"/>
</dbReference>